<proteinExistence type="predicted"/>
<keyword evidence="2" id="KW-1185">Reference proteome</keyword>
<dbReference type="AlphaFoldDB" id="A0A9P3UQ89"/>
<reference evidence="1" key="1">
    <citation type="submission" date="2022-07" db="EMBL/GenBank/DDBJ databases">
        <title>The genome of Lyophyllum shimeji provides insight into the initial evolution of ectomycorrhizal fungal genome.</title>
        <authorList>
            <person name="Kobayashi Y."/>
            <person name="Shibata T."/>
            <person name="Hirakawa H."/>
            <person name="Shigenobu S."/>
            <person name="Nishiyama T."/>
            <person name="Yamada A."/>
            <person name="Hasebe M."/>
            <person name="Kawaguchi M."/>
        </authorList>
    </citation>
    <scope>NUCLEOTIDE SEQUENCE</scope>
    <source>
        <strain evidence="1">AT787</strain>
    </source>
</reference>
<name>A0A9P3UQ89_LYOSH</name>
<accession>A0A9P3UQ89</accession>
<evidence type="ECO:0000313" key="2">
    <source>
        <dbReference type="Proteomes" id="UP001063166"/>
    </source>
</evidence>
<protein>
    <submittedName>
        <fullName evidence="1">Uncharacterized protein</fullName>
    </submittedName>
</protein>
<dbReference type="Proteomes" id="UP001063166">
    <property type="component" value="Unassembled WGS sequence"/>
</dbReference>
<gene>
    <name evidence="1" type="ORF">LshimejAT787_0601580</name>
</gene>
<dbReference type="EMBL" id="BRPK01000006">
    <property type="protein sequence ID" value="GLB38996.1"/>
    <property type="molecule type" value="Genomic_DNA"/>
</dbReference>
<organism evidence="1 2">
    <name type="scientific">Lyophyllum shimeji</name>
    <name type="common">Hon-shimeji</name>
    <name type="synonym">Tricholoma shimeji</name>
    <dbReference type="NCBI Taxonomy" id="47721"/>
    <lineage>
        <taxon>Eukaryota</taxon>
        <taxon>Fungi</taxon>
        <taxon>Dikarya</taxon>
        <taxon>Basidiomycota</taxon>
        <taxon>Agaricomycotina</taxon>
        <taxon>Agaricomycetes</taxon>
        <taxon>Agaricomycetidae</taxon>
        <taxon>Agaricales</taxon>
        <taxon>Tricholomatineae</taxon>
        <taxon>Lyophyllaceae</taxon>
        <taxon>Lyophyllum</taxon>
    </lineage>
</organism>
<evidence type="ECO:0000313" key="1">
    <source>
        <dbReference type="EMBL" id="GLB38996.1"/>
    </source>
</evidence>
<sequence length="107" mass="11633">MAPSPPALVSQEVPGCSTGHPPITQGLLRHNLQHIPSKSVPLTICCIYQPIERLGWQLSRQARYPARPRASSGYNFAAILRSIKCFQSSVPLAGHPRPVLIIGGEEL</sequence>
<comment type="caution">
    <text evidence="1">The sequence shown here is derived from an EMBL/GenBank/DDBJ whole genome shotgun (WGS) entry which is preliminary data.</text>
</comment>